<protein>
    <submittedName>
        <fullName evidence="4">Cyclase/dehydrase</fullName>
    </submittedName>
</protein>
<dbReference type="EMBL" id="CP001101">
    <property type="protein sequence ID" value="ACE03741.1"/>
    <property type="molecule type" value="Genomic_DNA"/>
</dbReference>
<dbReference type="Gene3D" id="3.30.530.20">
    <property type="match status" value="1"/>
</dbReference>
<proteinExistence type="inferred from homology"/>
<dbReference type="Pfam" id="PF03364">
    <property type="entry name" value="Polyketide_cyc"/>
    <property type="match status" value="1"/>
</dbReference>
<organism evidence="4">
    <name type="scientific">Chlorobium phaeobacteroides (strain BS1)</name>
    <dbReference type="NCBI Taxonomy" id="331678"/>
    <lineage>
        <taxon>Bacteria</taxon>
        <taxon>Pseudomonadati</taxon>
        <taxon>Chlorobiota</taxon>
        <taxon>Chlorobiia</taxon>
        <taxon>Chlorobiales</taxon>
        <taxon>Chlorobiaceae</taxon>
        <taxon>Chlorobium/Pelodictyon group</taxon>
        <taxon>Chlorobium</taxon>
    </lineage>
</organism>
<accession>B3ENW4</accession>
<keyword evidence="2" id="KW-0732">Signal</keyword>
<feature type="domain" description="Coenzyme Q-binding protein COQ10 START" evidence="3">
    <location>
        <begin position="69"/>
        <end position="194"/>
    </location>
</feature>
<dbReference type="eggNOG" id="COG2867">
    <property type="taxonomic scope" value="Bacteria"/>
</dbReference>
<dbReference type="KEGG" id="cpb:Cphamn1_0790"/>
<evidence type="ECO:0000256" key="1">
    <source>
        <dbReference type="ARBA" id="ARBA00008918"/>
    </source>
</evidence>
<reference evidence="4" key="1">
    <citation type="submission" date="2008-06" db="EMBL/GenBank/DDBJ databases">
        <title>Complete sequence of Chlorobium phaeobacteroides BS1.</title>
        <authorList>
            <consortium name="US DOE Joint Genome Institute"/>
            <person name="Lucas S."/>
            <person name="Copeland A."/>
            <person name="Lapidus A."/>
            <person name="Glavina del Rio T."/>
            <person name="Dalin E."/>
            <person name="Tice H."/>
            <person name="Bruce D."/>
            <person name="Goodwin L."/>
            <person name="Pitluck S."/>
            <person name="Schmutz J."/>
            <person name="Larimer F."/>
            <person name="Land M."/>
            <person name="Hauser L."/>
            <person name="Kyrpides N."/>
            <person name="Ovchinnikova G."/>
            <person name="Li T."/>
            <person name="Liu Z."/>
            <person name="Zhao F."/>
            <person name="Overmann J."/>
            <person name="Bryant D.A."/>
            <person name="Richardson P."/>
        </authorList>
    </citation>
    <scope>NUCLEOTIDE SEQUENCE [LARGE SCALE GENOMIC DNA]</scope>
    <source>
        <strain evidence="4">BS1</strain>
    </source>
</reference>
<gene>
    <name evidence="4" type="ordered locus">Cphamn1_0790</name>
</gene>
<sequence length="216" mass="24348">MIKIKVMFRALLFALLLLLSHTPAATGENTQDDPALTMQRLLEGETVIDLQRNTDDIIDVSGSIYVHSKPATIWNIITDYNNLANTMPRVRESRVVEDKGNIKIIDQTSKTGVLFIKIKFSTRMTITENFPETLSFELISGDFKTFNGKWVLTPDESRNGTFLVWSAQVNPDFSAPDFIVDAVQKRDLRELLETIRELSESETGSSNRQESPGQHG</sequence>
<dbReference type="PANTHER" id="PTHR34060">
    <property type="entry name" value="POLYKETIDE CYCLASE / DEHYDRASE AND LIPID TRANSPORT PROTEIN"/>
    <property type="match status" value="1"/>
</dbReference>
<evidence type="ECO:0000313" key="4">
    <source>
        <dbReference type="EMBL" id="ACE03741.1"/>
    </source>
</evidence>
<dbReference type="STRING" id="331678.Cphamn1_0790"/>
<name>B3ENW4_CHLPB</name>
<evidence type="ECO:0000259" key="3">
    <source>
        <dbReference type="Pfam" id="PF03364"/>
    </source>
</evidence>
<feature type="signal peptide" evidence="2">
    <location>
        <begin position="1"/>
        <end position="25"/>
    </location>
</feature>
<dbReference type="OrthoDB" id="9795669at2"/>
<dbReference type="AlphaFoldDB" id="B3ENW4"/>
<feature type="chain" id="PRO_5002787977" evidence="2">
    <location>
        <begin position="26"/>
        <end position="216"/>
    </location>
</feature>
<dbReference type="CDD" id="cd08866">
    <property type="entry name" value="SRPBCC_11"/>
    <property type="match status" value="1"/>
</dbReference>
<dbReference type="InterPro" id="IPR005031">
    <property type="entry name" value="COQ10_START"/>
</dbReference>
<evidence type="ECO:0000256" key="2">
    <source>
        <dbReference type="SAM" id="SignalP"/>
    </source>
</evidence>
<comment type="similarity">
    <text evidence="1">Belongs to the ribosome association toxin RatA family.</text>
</comment>
<dbReference type="HOGENOM" id="CLU_083749_1_0_10"/>
<dbReference type="PANTHER" id="PTHR34060:SF1">
    <property type="entry name" value="POLYKETIDE CYCLASE _ DEHYDRASE AND LIPID TRANSPORT PROTEIN"/>
    <property type="match status" value="1"/>
</dbReference>
<dbReference type="SUPFAM" id="SSF55961">
    <property type="entry name" value="Bet v1-like"/>
    <property type="match status" value="1"/>
</dbReference>
<dbReference type="InterPro" id="IPR023393">
    <property type="entry name" value="START-like_dom_sf"/>
</dbReference>